<keyword evidence="4 11" id="KW-0813">Transport</keyword>
<evidence type="ECO:0000256" key="2">
    <source>
        <dbReference type="ARBA" id="ARBA00004347"/>
    </source>
</evidence>
<keyword evidence="5 11" id="KW-0963">Cytoplasm</keyword>
<dbReference type="InterPro" id="IPR006822">
    <property type="entry name" value="Coatomer_esu"/>
</dbReference>
<comment type="similarity">
    <text evidence="3 11">Belongs to the COPE family.</text>
</comment>
<comment type="subcellular location">
    <subcellularLocation>
        <location evidence="2">Cytoplasmic vesicle</location>
        <location evidence="2">COPI-coated vesicle membrane</location>
        <topology evidence="2">Peripheral membrane protein</topology>
        <orientation evidence="2">Cytoplasmic side</orientation>
    </subcellularLocation>
    <subcellularLocation>
        <location evidence="1">Golgi apparatus membrane</location>
        <topology evidence="1">Peripheral membrane protein</topology>
        <orientation evidence="1">Cytoplasmic side</orientation>
    </subcellularLocation>
</comment>
<dbReference type="GO" id="GO:0006891">
    <property type="term" value="P:intra-Golgi vesicle-mediated transport"/>
    <property type="evidence" value="ECO:0007669"/>
    <property type="project" value="TreeGrafter"/>
</dbReference>
<sequence>MDPYTTDSELINIHTAFHQSQHQTVIDTDISSFPTTSAAFARLLQLRSHLALKQYTEALSSLPSPSPTASPQDLASRLLTTHLSSPTPKPLSDAHALAASHPDDAAVQILIGTLLARAGEYDAALALLRKHQGSLDAVALIVQVYLLQNRTDLAGKECKAARGFAQDALLVNLGEAWVGMREGGDKYQQAFYVFEELAQAPSTQSPQSLVAQAVSELHLGRLPEAETALQQALALDGENADALANQAVLNTILGKGEEADAVVKKLQGVDKGHPFLEEMGKRREAFEAAAGKYTPKFEP</sequence>
<gene>
    <name evidence="12" type="ORF">BDZ85DRAFT_265945</name>
</gene>
<keyword evidence="8 11" id="KW-0333">Golgi apparatus</keyword>
<evidence type="ECO:0000256" key="10">
    <source>
        <dbReference type="ARBA" id="ARBA00023329"/>
    </source>
</evidence>
<keyword evidence="6 11" id="KW-0931">ER-Golgi transport</keyword>
<reference evidence="13" key="1">
    <citation type="journal article" date="2020" name="Stud. Mycol.">
        <title>101 Dothideomycetes genomes: A test case for predicting lifestyles and emergence of pathogens.</title>
        <authorList>
            <person name="Haridas S."/>
            <person name="Albert R."/>
            <person name="Binder M."/>
            <person name="Bloem J."/>
            <person name="LaButti K."/>
            <person name="Salamov A."/>
            <person name="Andreopoulos B."/>
            <person name="Baker S."/>
            <person name="Barry K."/>
            <person name="Bills G."/>
            <person name="Bluhm B."/>
            <person name="Cannon C."/>
            <person name="Castanera R."/>
            <person name="Culley D."/>
            <person name="Daum C."/>
            <person name="Ezra D."/>
            <person name="Gonzalez J."/>
            <person name="Henrissat B."/>
            <person name="Kuo A."/>
            <person name="Liang C."/>
            <person name="Lipzen A."/>
            <person name="Lutzoni F."/>
            <person name="Magnuson J."/>
            <person name="Mondo S."/>
            <person name="Nolan M."/>
            <person name="Ohm R."/>
            <person name="Pangilinan J."/>
            <person name="Park H.-J."/>
            <person name="Ramirez L."/>
            <person name="Alfaro M."/>
            <person name="Sun H."/>
            <person name="Tritt A."/>
            <person name="Yoshinaga Y."/>
            <person name="Zwiers L.-H."/>
            <person name="Turgeon B."/>
            <person name="Goodwin S."/>
            <person name="Spatafora J."/>
            <person name="Crous P."/>
            <person name="Grigoriev I."/>
        </authorList>
    </citation>
    <scope>NUCLEOTIDE SEQUENCE [LARGE SCALE GENOMIC DNA]</scope>
    <source>
        <strain evidence="13">CECT 20119</strain>
    </source>
</reference>
<dbReference type="GO" id="GO:0006890">
    <property type="term" value="P:retrograde vesicle-mediated transport, Golgi to endoplasmic reticulum"/>
    <property type="evidence" value="ECO:0007669"/>
    <property type="project" value="UniProtKB-UniRule"/>
</dbReference>
<dbReference type="EMBL" id="ML992511">
    <property type="protein sequence ID" value="KAF2220896.1"/>
    <property type="molecule type" value="Genomic_DNA"/>
</dbReference>
<evidence type="ECO:0000256" key="8">
    <source>
        <dbReference type="ARBA" id="ARBA00023034"/>
    </source>
</evidence>
<protein>
    <recommendedName>
        <fullName evidence="11">Coatomer subunit epsilon</fullName>
    </recommendedName>
</protein>
<evidence type="ECO:0000256" key="3">
    <source>
        <dbReference type="ARBA" id="ARBA00008827"/>
    </source>
</evidence>
<dbReference type="GO" id="GO:0006888">
    <property type="term" value="P:endoplasmic reticulum to Golgi vesicle-mediated transport"/>
    <property type="evidence" value="ECO:0007669"/>
    <property type="project" value="TreeGrafter"/>
</dbReference>
<dbReference type="GO" id="GO:0005198">
    <property type="term" value="F:structural molecule activity"/>
    <property type="evidence" value="ECO:0007669"/>
    <property type="project" value="UniProtKB-UniRule"/>
</dbReference>
<dbReference type="Proteomes" id="UP000799538">
    <property type="component" value="Unassembled WGS sequence"/>
</dbReference>
<dbReference type="Gene3D" id="1.25.40.10">
    <property type="entry name" value="Tetratricopeptide repeat domain"/>
    <property type="match status" value="1"/>
</dbReference>
<dbReference type="PANTHER" id="PTHR10805">
    <property type="entry name" value="COATOMER SUBUNIT EPSILON"/>
    <property type="match status" value="1"/>
</dbReference>
<dbReference type="GO" id="GO:0030126">
    <property type="term" value="C:COPI vesicle coat"/>
    <property type="evidence" value="ECO:0007669"/>
    <property type="project" value="TreeGrafter"/>
</dbReference>
<dbReference type="InterPro" id="IPR011990">
    <property type="entry name" value="TPR-like_helical_dom_sf"/>
</dbReference>
<dbReference type="PIRSF" id="PIRSF016478">
    <property type="entry name" value="Coatomer_esu"/>
    <property type="match status" value="1"/>
</dbReference>
<keyword evidence="9 11" id="KW-0472">Membrane</keyword>
<evidence type="ECO:0000256" key="5">
    <source>
        <dbReference type="ARBA" id="ARBA00022490"/>
    </source>
</evidence>
<dbReference type="GO" id="GO:0000139">
    <property type="term" value="C:Golgi membrane"/>
    <property type="evidence" value="ECO:0007669"/>
    <property type="project" value="UniProtKB-SubCell"/>
</dbReference>
<dbReference type="GO" id="GO:0015031">
    <property type="term" value="P:protein transport"/>
    <property type="evidence" value="ECO:0007669"/>
    <property type="project" value="UniProtKB-UniRule"/>
</dbReference>
<keyword evidence="10 11" id="KW-0968">Cytoplasmic vesicle</keyword>
<name>A0A6A6G585_9PEZI</name>
<proteinExistence type="inferred from homology"/>
<dbReference type="OrthoDB" id="310217at2759"/>
<evidence type="ECO:0000313" key="13">
    <source>
        <dbReference type="Proteomes" id="UP000799538"/>
    </source>
</evidence>
<comment type="function">
    <text evidence="11">The coatomer is a cytosolic protein complex that binds to dilysine motifs and reversibly associates with Golgi non-clathrin-coated vesicles, which further mediate biosynthetic protein transport from the ER, via the Golgi up to the trans Golgi network. The coatomer complex is required for budding from Golgi membranes, and is essential for the retrograde Golgi-to-ER transport of dilysine-tagged proteins.</text>
</comment>
<evidence type="ECO:0000256" key="11">
    <source>
        <dbReference type="PIRNR" id="PIRNR016478"/>
    </source>
</evidence>
<dbReference type="Pfam" id="PF04733">
    <property type="entry name" value="Coatomer_E"/>
    <property type="match status" value="1"/>
</dbReference>
<keyword evidence="13" id="KW-1185">Reference proteome</keyword>
<organism evidence="12 13">
    <name type="scientific">Elsinoe ampelina</name>
    <dbReference type="NCBI Taxonomy" id="302913"/>
    <lineage>
        <taxon>Eukaryota</taxon>
        <taxon>Fungi</taxon>
        <taxon>Dikarya</taxon>
        <taxon>Ascomycota</taxon>
        <taxon>Pezizomycotina</taxon>
        <taxon>Dothideomycetes</taxon>
        <taxon>Dothideomycetidae</taxon>
        <taxon>Myriangiales</taxon>
        <taxon>Elsinoaceae</taxon>
        <taxon>Elsinoe</taxon>
    </lineage>
</organism>
<evidence type="ECO:0000256" key="6">
    <source>
        <dbReference type="ARBA" id="ARBA00022892"/>
    </source>
</evidence>
<keyword evidence="7 11" id="KW-0653">Protein transport</keyword>
<dbReference type="PANTHER" id="PTHR10805:SF0">
    <property type="entry name" value="COATOMER SUBUNIT EPSILON"/>
    <property type="match status" value="1"/>
</dbReference>
<evidence type="ECO:0000256" key="4">
    <source>
        <dbReference type="ARBA" id="ARBA00022448"/>
    </source>
</evidence>
<evidence type="ECO:0000256" key="7">
    <source>
        <dbReference type="ARBA" id="ARBA00022927"/>
    </source>
</evidence>
<dbReference type="SUPFAM" id="SSF48452">
    <property type="entry name" value="TPR-like"/>
    <property type="match status" value="1"/>
</dbReference>
<dbReference type="AlphaFoldDB" id="A0A6A6G585"/>
<accession>A0A6A6G585</accession>
<evidence type="ECO:0000256" key="1">
    <source>
        <dbReference type="ARBA" id="ARBA00004255"/>
    </source>
</evidence>
<evidence type="ECO:0000313" key="12">
    <source>
        <dbReference type="EMBL" id="KAF2220896.1"/>
    </source>
</evidence>
<evidence type="ECO:0000256" key="9">
    <source>
        <dbReference type="ARBA" id="ARBA00023136"/>
    </source>
</evidence>